<dbReference type="InterPro" id="IPR020846">
    <property type="entry name" value="MFS_dom"/>
</dbReference>
<dbReference type="CDD" id="cd17330">
    <property type="entry name" value="MFS_SLC46_TetA_like"/>
    <property type="match status" value="1"/>
</dbReference>
<sequence>MPRALLPLLAITFVDVLGFTILIPILPFYAEQFGANPTVVGAIYATVAFCSLVSSPFWGALSDRIGRKGVLIAAQVFSFAGFTLLASGNALWTIFAARAIEGLGGGGLGVTAAYVTDVTSPQSRARAFGLVGATYGLGFLIGPALAGALVRFGYHVPFAVAAALALLTIVLTMLLLPASTGAVKTAPTFAEIRISLASPVLGRLILTQFAFAIAFTSWVTVFALWAERVLHFDAVHVSTIFIVSSIVGIGVQAGLIGKLVDRFGEGRVALTGFAIAVVAYGGVGFVTAPAQVYAFVVLWSLAGALIRPALGALISDAAPAAQRGTILSVNDSLNNLAFIVAPFVATALLRVNPHLSGIVPATFACVALALGFRLLAPPRHAALVEAPTAIAHADA</sequence>
<evidence type="ECO:0000256" key="4">
    <source>
        <dbReference type="ARBA" id="ARBA00022989"/>
    </source>
</evidence>
<dbReference type="Proteomes" id="UP001317532">
    <property type="component" value="Chromosome"/>
</dbReference>
<evidence type="ECO:0000256" key="3">
    <source>
        <dbReference type="ARBA" id="ARBA00022692"/>
    </source>
</evidence>
<dbReference type="GO" id="GO:0005886">
    <property type="term" value="C:plasma membrane"/>
    <property type="evidence" value="ECO:0007669"/>
    <property type="project" value="UniProtKB-SubCell"/>
</dbReference>
<evidence type="ECO:0000313" key="9">
    <source>
        <dbReference type="Proteomes" id="UP001317532"/>
    </source>
</evidence>
<feature type="transmembrane region" description="Helical" evidence="6">
    <location>
        <begin position="357"/>
        <end position="376"/>
    </location>
</feature>
<name>A0AAN2C8F6_UNVUL</name>
<dbReference type="InterPro" id="IPR036259">
    <property type="entry name" value="MFS_trans_sf"/>
</dbReference>
<proteinExistence type="predicted"/>
<feature type="transmembrane region" description="Helical" evidence="6">
    <location>
        <begin position="92"/>
        <end position="115"/>
    </location>
</feature>
<dbReference type="SUPFAM" id="SSF103473">
    <property type="entry name" value="MFS general substrate transporter"/>
    <property type="match status" value="1"/>
</dbReference>
<dbReference type="PROSITE" id="PS50850">
    <property type="entry name" value="MFS"/>
    <property type="match status" value="1"/>
</dbReference>
<dbReference type="PRINTS" id="PR01035">
    <property type="entry name" value="TCRTETA"/>
</dbReference>
<dbReference type="Pfam" id="PF07690">
    <property type="entry name" value="MFS_1"/>
    <property type="match status" value="1"/>
</dbReference>
<feature type="transmembrane region" description="Helical" evidence="6">
    <location>
        <begin position="68"/>
        <end position="86"/>
    </location>
</feature>
<evidence type="ECO:0000313" key="8">
    <source>
        <dbReference type="EMBL" id="BDE04933.1"/>
    </source>
</evidence>
<dbReference type="AlphaFoldDB" id="A0AAN2C8F6"/>
<feature type="transmembrane region" description="Helical" evidence="6">
    <location>
        <begin position="292"/>
        <end position="313"/>
    </location>
</feature>
<dbReference type="InterPro" id="IPR001958">
    <property type="entry name" value="Tet-R_TetA/multi-R_MdtG-like"/>
</dbReference>
<protein>
    <submittedName>
        <fullName evidence="8">Tetracycline resistance MFS efflux pump</fullName>
    </submittedName>
</protein>
<accession>A0AAN2C8F6</accession>
<feature type="domain" description="Major facilitator superfamily (MFS) profile" evidence="7">
    <location>
        <begin position="4"/>
        <end position="379"/>
    </location>
</feature>
<evidence type="ECO:0000256" key="2">
    <source>
        <dbReference type="ARBA" id="ARBA00022448"/>
    </source>
</evidence>
<keyword evidence="5 6" id="KW-0472">Membrane</keyword>
<dbReference type="EMBL" id="AP025523">
    <property type="protein sequence ID" value="BDE04933.1"/>
    <property type="molecule type" value="Genomic_DNA"/>
</dbReference>
<feature type="transmembrane region" description="Helical" evidence="6">
    <location>
        <begin position="268"/>
        <end position="286"/>
    </location>
</feature>
<feature type="transmembrane region" description="Helical" evidence="6">
    <location>
        <begin position="42"/>
        <end position="61"/>
    </location>
</feature>
<reference evidence="8 9" key="1">
    <citation type="journal article" date="2022" name="ISME Commun">
        <title>Vulcanimicrobium alpinus gen. nov. sp. nov., the first cultivated representative of the candidate phylum 'Eremiobacterota', is a metabolically versatile aerobic anoxygenic phototroph.</title>
        <authorList>
            <person name="Yabe S."/>
            <person name="Muto K."/>
            <person name="Abe K."/>
            <person name="Yokota A."/>
            <person name="Staudigel H."/>
            <person name="Tebo B.M."/>
        </authorList>
    </citation>
    <scope>NUCLEOTIDE SEQUENCE [LARGE SCALE GENOMIC DNA]</scope>
    <source>
        <strain evidence="8 9">WC8-2</strain>
    </source>
</reference>
<keyword evidence="4 6" id="KW-1133">Transmembrane helix</keyword>
<comment type="subcellular location">
    <subcellularLocation>
        <location evidence="1">Cell membrane</location>
        <topology evidence="1">Multi-pass membrane protein</topology>
    </subcellularLocation>
</comment>
<dbReference type="RefSeq" id="WP_317996012.1">
    <property type="nucleotide sequence ID" value="NZ_AP025523.1"/>
</dbReference>
<evidence type="ECO:0000259" key="7">
    <source>
        <dbReference type="PROSITE" id="PS50850"/>
    </source>
</evidence>
<dbReference type="Gene3D" id="1.20.1250.20">
    <property type="entry name" value="MFS general substrate transporter like domains"/>
    <property type="match status" value="1"/>
</dbReference>
<dbReference type="PANTHER" id="PTHR23504:SF15">
    <property type="entry name" value="MAJOR FACILITATOR SUPERFAMILY (MFS) PROFILE DOMAIN-CONTAINING PROTEIN"/>
    <property type="match status" value="1"/>
</dbReference>
<evidence type="ECO:0000256" key="6">
    <source>
        <dbReference type="SAM" id="Phobius"/>
    </source>
</evidence>
<keyword evidence="2" id="KW-0813">Transport</keyword>
<gene>
    <name evidence="8" type="ORF">WPS_02090</name>
</gene>
<dbReference type="PANTHER" id="PTHR23504">
    <property type="entry name" value="MAJOR FACILITATOR SUPERFAMILY DOMAIN-CONTAINING PROTEIN 10"/>
    <property type="match status" value="1"/>
</dbReference>
<keyword evidence="3 6" id="KW-0812">Transmembrane</keyword>
<feature type="transmembrane region" description="Helical" evidence="6">
    <location>
        <begin position="237"/>
        <end position="256"/>
    </location>
</feature>
<dbReference type="GO" id="GO:0022857">
    <property type="term" value="F:transmembrane transporter activity"/>
    <property type="evidence" value="ECO:0007669"/>
    <property type="project" value="InterPro"/>
</dbReference>
<dbReference type="InterPro" id="IPR011701">
    <property type="entry name" value="MFS"/>
</dbReference>
<feature type="transmembrane region" description="Helical" evidence="6">
    <location>
        <begin position="127"/>
        <end position="150"/>
    </location>
</feature>
<feature type="transmembrane region" description="Helical" evidence="6">
    <location>
        <begin position="156"/>
        <end position="179"/>
    </location>
</feature>
<feature type="transmembrane region" description="Helical" evidence="6">
    <location>
        <begin position="200"/>
        <end position="225"/>
    </location>
</feature>
<organism evidence="8 9">
    <name type="scientific">Vulcanimicrobium alpinum</name>
    <dbReference type="NCBI Taxonomy" id="3016050"/>
    <lineage>
        <taxon>Bacteria</taxon>
        <taxon>Bacillati</taxon>
        <taxon>Vulcanimicrobiota</taxon>
        <taxon>Vulcanimicrobiia</taxon>
        <taxon>Vulcanimicrobiales</taxon>
        <taxon>Vulcanimicrobiaceae</taxon>
        <taxon>Vulcanimicrobium</taxon>
    </lineage>
</organism>
<feature type="transmembrane region" description="Helical" evidence="6">
    <location>
        <begin position="333"/>
        <end position="351"/>
    </location>
</feature>
<dbReference type="KEGG" id="vab:WPS_02090"/>
<keyword evidence="9" id="KW-1185">Reference proteome</keyword>
<evidence type="ECO:0000256" key="1">
    <source>
        <dbReference type="ARBA" id="ARBA00004651"/>
    </source>
</evidence>
<evidence type="ECO:0000256" key="5">
    <source>
        <dbReference type="ARBA" id="ARBA00023136"/>
    </source>
</evidence>